<comment type="caution">
    <text evidence="1">The sequence shown here is derived from an EMBL/GenBank/DDBJ whole genome shotgun (WGS) entry which is preliminary data.</text>
</comment>
<dbReference type="Proteomes" id="UP001164250">
    <property type="component" value="Chromosome 9"/>
</dbReference>
<organism evidence="1 2">
    <name type="scientific">Pistacia atlantica</name>
    <dbReference type="NCBI Taxonomy" id="434234"/>
    <lineage>
        <taxon>Eukaryota</taxon>
        <taxon>Viridiplantae</taxon>
        <taxon>Streptophyta</taxon>
        <taxon>Embryophyta</taxon>
        <taxon>Tracheophyta</taxon>
        <taxon>Spermatophyta</taxon>
        <taxon>Magnoliopsida</taxon>
        <taxon>eudicotyledons</taxon>
        <taxon>Gunneridae</taxon>
        <taxon>Pentapetalae</taxon>
        <taxon>rosids</taxon>
        <taxon>malvids</taxon>
        <taxon>Sapindales</taxon>
        <taxon>Anacardiaceae</taxon>
        <taxon>Pistacia</taxon>
    </lineage>
</organism>
<evidence type="ECO:0000313" key="2">
    <source>
        <dbReference type="Proteomes" id="UP001164250"/>
    </source>
</evidence>
<gene>
    <name evidence="1" type="ORF">Patl1_32503</name>
</gene>
<name>A0ACC1AMM5_9ROSI</name>
<reference evidence="2" key="1">
    <citation type="journal article" date="2023" name="G3 (Bethesda)">
        <title>Genome assembly and association tests identify interacting loci associated with vigor, precocity, and sex in interspecific pistachio rootstocks.</title>
        <authorList>
            <person name="Palmer W."/>
            <person name="Jacygrad E."/>
            <person name="Sagayaradj S."/>
            <person name="Cavanaugh K."/>
            <person name="Han R."/>
            <person name="Bertier L."/>
            <person name="Beede B."/>
            <person name="Kafkas S."/>
            <person name="Golino D."/>
            <person name="Preece J."/>
            <person name="Michelmore R."/>
        </authorList>
    </citation>
    <scope>NUCLEOTIDE SEQUENCE [LARGE SCALE GENOMIC DNA]</scope>
</reference>
<keyword evidence="2" id="KW-1185">Reference proteome</keyword>
<proteinExistence type="predicted"/>
<evidence type="ECO:0000313" key="1">
    <source>
        <dbReference type="EMBL" id="KAJ0087903.1"/>
    </source>
</evidence>
<protein>
    <submittedName>
        <fullName evidence="1">Uncharacterized protein</fullName>
    </submittedName>
</protein>
<accession>A0ACC1AMM5</accession>
<sequence>MRNLQLSLNQTQKIRLQTALEKLESLSSKSNSNSCVTVADSIPIYEDGILKGHGTSDRKGELVATVCGVVERINKLIYVRTLRSRYKPETGDIVIGRVIEDYDHTMVFQIYFMDLAVSVEAKASFLRKKTHMCTHTAKENLCSSFKIELIAPPLTGAVHQSLRRRTAVDELNMRSIFTENDLVCAEVRSSQNDGSLQLQARSQKYGKLEKGQLLMIDPYLVKRRKQHFHHLEQYGIDLILGCNGFVWVGEHVEARDTIVVNDSEQLAKKSGGTSMDLDEQVENHTPPETRQNICRIANAIRVLSALGFNVILEVIMETVKLSNTMNLDIHEMLGSEFYVLVAEKEAERRSSLSQKEKVILACNLRTKF</sequence>
<dbReference type="EMBL" id="CM047905">
    <property type="protein sequence ID" value="KAJ0087903.1"/>
    <property type="molecule type" value="Genomic_DNA"/>
</dbReference>